<comment type="caution">
    <text evidence="2">The sequence shown here is derived from an EMBL/GenBank/DDBJ whole genome shotgun (WGS) entry which is preliminary data.</text>
</comment>
<organism evidence="2">
    <name type="scientific">marine sediment metagenome</name>
    <dbReference type="NCBI Taxonomy" id="412755"/>
    <lineage>
        <taxon>unclassified sequences</taxon>
        <taxon>metagenomes</taxon>
        <taxon>ecological metagenomes</taxon>
    </lineage>
</organism>
<evidence type="ECO:0000313" key="2">
    <source>
        <dbReference type="EMBL" id="GAG20586.1"/>
    </source>
</evidence>
<feature type="region of interest" description="Disordered" evidence="1">
    <location>
        <begin position="66"/>
        <end position="88"/>
    </location>
</feature>
<proteinExistence type="predicted"/>
<dbReference type="EMBL" id="BARS01032971">
    <property type="protein sequence ID" value="GAG20586.1"/>
    <property type="molecule type" value="Genomic_DNA"/>
</dbReference>
<gene>
    <name evidence="2" type="ORF">S01H1_51111</name>
</gene>
<name>X0X6I4_9ZZZZ</name>
<feature type="non-terminal residue" evidence="2">
    <location>
        <position position="99"/>
    </location>
</feature>
<sequence length="99" mass="10773">MTYSIWSAIRSDVLDGMLDQVLVSELGRYSLNTYGAQHIMLEAQGVSVGYALASAEAWSEKPAWCREPATPTPDLSPTPQITSTPVSPINRIEVPPDIL</sequence>
<feature type="compositionally biased region" description="Polar residues" evidence="1">
    <location>
        <begin position="77"/>
        <end position="87"/>
    </location>
</feature>
<reference evidence="2" key="1">
    <citation type="journal article" date="2014" name="Front. Microbiol.">
        <title>High frequency of phylogenetically diverse reductive dehalogenase-homologous genes in deep subseafloor sedimentary metagenomes.</title>
        <authorList>
            <person name="Kawai M."/>
            <person name="Futagami T."/>
            <person name="Toyoda A."/>
            <person name="Takaki Y."/>
            <person name="Nishi S."/>
            <person name="Hori S."/>
            <person name="Arai W."/>
            <person name="Tsubouchi T."/>
            <person name="Morono Y."/>
            <person name="Uchiyama I."/>
            <person name="Ito T."/>
            <person name="Fujiyama A."/>
            <person name="Inagaki F."/>
            <person name="Takami H."/>
        </authorList>
    </citation>
    <scope>NUCLEOTIDE SEQUENCE</scope>
    <source>
        <strain evidence="2">Expedition CK06-06</strain>
    </source>
</reference>
<protein>
    <submittedName>
        <fullName evidence="2">Uncharacterized protein</fullName>
    </submittedName>
</protein>
<accession>X0X6I4</accession>
<dbReference type="AlphaFoldDB" id="X0X6I4"/>
<evidence type="ECO:0000256" key="1">
    <source>
        <dbReference type="SAM" id="MobiDB-lite"/>
    </source>
</evidence>